<proteinExistence type="inferred from homology"/>
<dbReference type="InterPro" id="IPR003721">
    <property type="entry name" value="Pantoate_ligase"/>
</dbReference>
<feature type="binding site" evidence="8">
    <location>
        <begin position="184"/>
        <end position="187"/>
    </location>
    <ligand>
        <name>ATP</name>
        <dbReference type="ChEBI" id="CHEBI:30616"/>
    </ligand>
</feature>
<dbReference type="InterPro" id="IPR004821">
    <property type="entry name" value="Cyt_trans-like"/>
</dbReference>
<feature type="binding site" evidence="8">
    <location>
        <position position="61"/>
    </location>
    <ligand>
        <name>beta-alanine</name>
        <dbReference type="ChEBI" id="CHEBI:57966"/>
    </ligand>
</feature>
<dbReference type="FunFam" id="3.40.50.620:FF:000013">
    <property type="entry name" value="Pantothenate synthetase"/>
    <property type="match status" value="1"/>
</dbReference>
<dbReference type="Proteomes" id="UP000594688">
    <property type="component" value="Chromosome"/>
</dbReference>
<evidence type="ECO:0000256" key="7">
    <source>
        <dbReference type="ARBA" id="ARBA00048258"/>
    </source>
</evidence>
<dbReference type="UniPathway" id="UPA00028">
    <property type="reaction ID" value="UER00005"/>
</dbReference>
<feature type="binding site" evidence="8">
    <location>
        <begin position="30"/>
        <end position="37"/>
    </location>
    <ligand>
        <name>ATP</name>
        <dbReference type="ChEBI" id="CHEBI:30616"/>
    </ligand>
</feature>
<name>A0A7T0G1F6_9BACT</name>
<dbReference type="KEGG" id="nli:G3M70_13330"/>
<dbReference type="SUPFAM" id="SSF52374">
    <property type="entry name" value="Nucleotidylyl transferase"/>
    <property type="match status" value="1"/>
</dbReference>
<dbReference type="Pfam" id="PF02569">
    <property type="entry name" value="Pantoate_ligase"/>
    <property type="match status" value="1"/>
</dbReference>
<dbReference type="GO" id="GO:0015940">
    <property type="term" value="P:pantothenate biosynthetic process"/>
    <property type="evidence" value="ECO:0007669"/>
    <property type="project" value="UniProtKB-UniRule"/>
</dbReference>
<comment type="miscellaneous">
    <text evidence="8">The reaction proceeds by a bi uni uni bi ping pong mechanism.</text>
</comment>
<evidence type="ECO:0000256" key="2">
    <source>
        <dbReference type="ARBA" id="ARBA00009256"/>
    </source>
</evidence>
<evidence type="ECO:0000256" key="3">
    <source>
        <dbReference type="ARBA" id="ARBA00022598"/>
    </source>
</evidence>
<comment type="subunit">
    <text evidence="8">Homodimer.</text>
</comment>
<comment type="function">
    <text evidence="8">Catalyzes the condensation of pantoate with beta-alanine in an ATP-dependent reaction via a pantoyl-adenylate intermediate.</text>
</comment>
<dbReference type="InterPro" id="IPR014729">
    <property type="entry name" value="Rossmann-like_a/b/a_fold"/>
</dbReference>
<dbReference type="NCBIfam" id="TIGR00018">
    <property type="entry name" value="panC"/>
    <property type="match status" value="1"/>
</dbReference>
<reference evidence="9 10" key="1">
    <citation type="submission" date="2020-02" db="EMBL/GenBank/DDBJ databases">
        <title>Genomic and physiological characterization of two novel Nitrospinaceae genera.</title>
        <authorList>
            <person name="Mueller A.J."/>
            <person name="Jung M.-Y."/>
            <person name="Strachan C.R."/>
            <person name="Herbold C.W."/>
            <person name="Kirkegaard R.H."/>
            <person name="Daims H."/>
        </authorList>
    </citation>
    <scope>NUCLEOTIDE SEQUENCE [LARGE SCALE GENOMIC DNA]</scope>
    <source>
        <strain evidence="9">EB</strain>
    </source>
</reference>
<feature type="binding site" evidence="8">
    <location>
        <position position="61"/>
    </location>
    <ligand>
        <name>(R)-pantoate</name>
        <dbReference type="ChEBI" id="CHEBI:15980"/>
    </ligand>
</feature>
<comment type="pathway">
    <text evidence="1 8">Cofactor biosynthesis; (R)-pantothenate biosynthesis; (R)-pantothenate from (R)-pantoate and beta-alanine: step 1/1.</text>
</comment>
<evidence type="ECO:0000256" key="8">
    <source>
        <dbReference type="HAMAP-Rule" id="MF_00158"/>
    </source>
</evidence>
<dbReference type="HAMAP" id="MF_00158">
    <property type="entry name" value="PanC"/>
    <property type="match status" value="1"/>
</dbReference>
<evidence type="ECO:0000256" key="1">
    <source>
        <dbReference type="ARBA" id="ARBA00004990"/>
    </source>
</evidence>
<feature type="active site" description="Proton donor" evidence="8">
    <location>
        <position position="37"/>
    </location>
</feature>
<comment type="similarity">
    <text evidence="2 8">Belongs to the pantothenate synthetase family.</text>
</comment>
<keyword evidence="4 8" id="KW-0566">Pantothenate biosynthesis</keyword>
<dbReference type="InterPro" id="IPR042176">
    <property type="entry name" value="Pantoate_ligase_C"/>
</dbReference>
<comment type="subcellular location">
    <subcellularLocation>
        <location evidence="8">Cytoplasm</location>
    </subcellularLocation>
</comment>
<gene>
    <name evidence="8" type="primary">panC</name>
    <name evidence="9" type="ORF">G3M70_13330</name>
</gene>
<comment type="catalytic activity">
    <reaction evidence="7 8">
        <text>(R)-pantoate + beta-alanine + ATP = (R)-pantothenate + AMP + diphosphate + H(+)</text>
        <dbReference type="Rhea" id="RHEA:10912"/>
        <dbReference type="ChEBI" id="CHEBI:15378"/>
        <dbReference type="ChEBI" id="CHEBI:15980"/>
        <dbReference type="ChEBI" id="CHEBI:29032"/>
        <dbReference type="ChEBI" id="CHEBI:30616"/>
        <dbReference type="ChEBI" id="CHEBI:33019"/>
        <dbReference type="ChEBI" id="CHEBI:57966"/>
        <dbReference type="ChEBI" id="CHEBI:456215"/>
        <dbReference type="EC" id="6.3.2.1"/>
    </reaction>
</comment>
<dbReference type="GO" id="GO:0005829">
    <property type="term" value="C:cytosol"/>
    <property type="evidence" value="ECO:0007669"/>
    <property type="project" value="TreeGrafter"/>
</dbReference>
<dbReference type="Gene3D" id="3.30.1300.10">
    <property type="entry name" value="Pantoate-beta-alanine ligase, C-terminal domain"/>
    <property type="match status" value="1"/>
</dbReference>
<comment type="caution">
    <text evidence="8">Lacks conserved residue(s) required for the propagation of feature annotation.</text>
</comment>
<dbReference type="EC" id="6.3.2.1" evidence="8"/>
<evidence type="ECO:0000256" key="5">
    <source>
        <dbReference type="ARBA" id="ARBA00022741"/>
    </source>
</evidence>
<feature type="binding site" evidence="8">
    <location>
        <position position="153"/>
    </location>
    <ligand>
        <name>(R)-pantoate</name>
        <dbReference type="ChEBI" id="CHEBI:15980"/>
    </ligand>
</feature>
<dbReference type="PANTHER" id="PTHR21299:SF1">
    <property type="entry name" value="PANTOATE--BETA-ALANINE LIGASE"/>
    <property type="match status" value="1"/>
</dbReference>
<keyword evidence="6 8" id="KW-0067">ATP-binding</keyword>
<dbReference type="GO" id="GO:0005524">
    <property type="term" value="F:ATP binding"/>
    <property type="evidence" value="ECO:0007669"/>
    <property type="project" value="UniProtKB-KW"/>
</dbReference>
<dbReference type="CDD" id="cd00560">
    <property type="entry name" value="PanC"/>
    <property type="match status" value="1"/>
</dbReference>
<dbReference type="AlphaFoldDB" id="A0A7T0G1F6"/>
<keyword evidence="8" id="KW-0963">Cytoplasm</keyword>
<protein>
    <recommendedName>
        <fullName evidence="8">Pantothenate synthetase</fullName>
        <shortName evidence="8">PS</shortName>
        <ecNumber evidence="8">6.3.2.1</ecNumber>
    </recommendedName>
    <alternativeName>
        <fullName evidence="8">Pantoate--beta-alanine ligase</fullName>
    </alternativeName>
    <alternativeName>
        <fullName evidence="8">Pantoate-activating enzyme</fullName>
    </alternativeName>
</protein>
<feature type="binding site" evidence="8">
    <location>
        <begin position="147"/>
        <end position="150"/>
    </location>
    <ligand>
        <name>ATP</name>
        <dbReference type="ChEBI" id="CHEBI:30616"/>
    </ligand>
</feature>
<evidence type="ECO:0000256" key="6">
    <source>
        <dbReference type="ARBA" id="ARBA00022840"/>
    </source>
</evidence>
<evidence type="ECO:0000256" key="4">
    <source>
        <dbReference type="ARBA" id="ARBA00022655"/>
    </source>
</evidence>
<dbReference type="GO" id="GO:0004592">
    <property type="term" value="F:pantoate-beta-alanine ligase activity"/>
    <property type="evidence" value="ECO:0007669"/>
    <property type="project" value="UniProtKB-UniRule"/>
</dbReference>
<keyword evidence="3 8" id="KW-0436">Ligase</keyword>
<sequence>MKQISNISEMKSWSRAVRGNGQTVGFVPTMGYLHDGHLALVKHSLKECDRTVVSIFVNPIQFAPGEDLDSYPANLERDINLLSKLGVDAVFVPTRDELVPKDLDTFVEVKNLTEHLCGKSRPEFFRGVTTIVLKLFHIVQPDIAIFGEKDRQQLEVIRKMVADLNLDIKVLGLPITREQDGIAQSSRNTYLNPEERISARSLCQALESGRTMILNGETSAKIVKNQIRSVIESQTGTRIDYVSVCDPKRFDEISQIGNSVMLALAVHIGKARLIDNCLVEKSSCKEPC</sequence>
<accession>A0A7T0G1F6</accession>
<dbReference type="EMBL" id="CP048685">
    <property type="protein sequence ID" value="QPJ62806.1"/>
    <property type="molecule type" value="Genomic_DNA"/>
</dbReference>
<dbReference type="PANTHER" id="PTHR21299">
    <property type="entry name" value="CYTIDYLATE KINASE/PANTOATE-BETA-ALANINE LIGASE"/>
    <property type="match status" value="1"/>
</dbReference>
<evidence type="ECO:0000313" key="10">
    <source>
        <dbReference type="Proteomes" id="UP000594688"/>
    </source>
</evidence>
<evidence type="ECO:0000313" key="9">
    <source>
        <dbReference type="EMBL" id="QPJ62806.1"/>
    </source>
</evidence>
<organism evidence="9 10">
    <name type="scientific">Candidatus Nitronauta litoralis</name>
    <dbReference type="NCBI Taxonomy" id="2705533"/>
    <lineage>
        <taxon>Bacteria</taxon>
        <taxon>Pseudomonadati</taxon>
        <taxon>Nitrospinota/Tectimicrobiota group</taxon>
        <taxon>Nitrospinota</taxon>
        <taxon>Nitrospinia</taxon>
        <taxon>Nitrospinales</taxon>
        <taxon>Nitrospinaceae</taxon>
        <taxon>Candidatus Nitronauta</taxon>
    </lineage>
</organism>
<dbReference type="NCBIfam" id="TIGR00125">
    <property type="entry name" value="cyt_tran_rel"/>
    <property type="match status" value="1"/>
</dbReference>
<dbReference type="Gene3D" id="3.40.50.620">
    <property type="entry name" value="HUPs"/>
    <property type="match status" value="1"/>
</dbReference>
<keyword evidence="5 8" id="KW-0547">Nucleotide-binding</keyword>